<dbReference type="GO" id="GO:0032259">
    <property type="term" value="P:methylation"/>
    <property type="evidence" value="ECO:0007669"/>
    <property type="project" value="UniProtKB-KW"/>
</dbReference>
<keyword evidence="2" id="KW-0489">Methyltransferase</keyword>
<keyword evidence="2" id="KW-0808">Transferase</keyword>
<accession>B0CEG0</accession>
<protein>
    <submittedName>
        <fullName evidence="2">Methyltransferase type 11, putative</fullName>
    </submittedName>
</protein>
<dbReference type="OrthoDB" id="421066at2"/>
<dbReference type="Pfam" id="PF08241">
    <property type="entry name" value="Methyltransf_11"/>
    <property type="match status" value="1"/>
</dbReference>
<dbReference type="eggNOG" id="COG2227">
    <property type="taxonomic scope" value="Bacteria"/>
</dbReference>
<dbReference type="RefSeq" id="WP_012162428.1">
    <property type="nucleotide sequence ID" value="NC_009925.1"/>
</dbReference>
<proteinExistence type="predicted"/>
<evidence type="ECO:0000259" key="1">
    <source>
        <dbReference type="Pfam" id="PF08241"/>
    </source>
</evidence>
<organism evidence="2 3">
    <name type="scientific">Acaryochloris marina (strain MBIC 11017)</name>
    <dbReference type="NCBI Taxonomy" id="329726"/>
    <lineage>
        <taxon>Bacteria</taxon>
        <taxon>Bacillati</taxon>
        <taxon>Cyanobacteriota</taxon>
        <taxon>Cyanophyceae</taxon>
        <taxon>Acaryochloridales</taxon>
        <taxon>Acaryochloridaceae</taxon>
        <taxon>Acaryochloris</taxon>
    </lineage>
</organism>
<dbReference type="InterPro" id="IPR013216">
    <property type="entry name" value="Methyltransf_11"/>
</dbReference>
<dbReference type="Proteomes" id="UP000000268">
    <property type="component" value="Chromosome"/>
</dbReference>
<sequence>MTPTSTDHPLDTINQVEPRLNPSWTSDRYYILVKLRQALEQTIANHVQPLHQQHHDLTAIDMGCGSMPYRSLFTPTVQNYLGADLASNSLADLAIDPDTGSVDLGDNSVELVISTQVLEHVESPAAYLAEAHRVCKANGLLLLSTHGYWPYHPIPTDYWRWTGAGLTKLLTDCHWDVVEITGVLGFAAASACLIQDALIPKIRSPFKRVFAVLMQQVIRCLDRSYSPEQRQENSAVYLVVARPLVNSSKSI</sequence>
<evidence type="ECO:0000313" key="2">
    <source>
        <dbReference type="EMBL" id="ABW26926.1"/>
    </source>
</evidence>
<dbReference type="AlphaFoldDB" id="B0CEG0"/>
<dbReference type="InterPro" id="IPR029063">
    <property type="entry name" value="SAM-dependent_MTases_sf"/>
</dbReference>
<name>B0CEG0_ACAM1</name>
<gene>
    <name evidence="2" type="ordered locus">AM1_1908</name>
</gene>
<dbReference type="HOGENOM" id="CLU_080435_0_0_3"/>
<feature type="domain" description="Methyltransferase type 11" evidence="1">
    <location>
        <begin position="61"/>
        <end position="142"/>
    </location>
</feature>
<dbReference type="Gene3D" id="3.40.50.150">
    <property type="entry name" value="Vaccinia Virus protein VP39"/>
    <property type="match status" value="1"/>
</dbReference>
<dbReference type="GO" id="GO:0008757">
    <property type="term" value="F:S-adenosylmethionine-dependent methyltransferase activity"/>
    <property type="evidence" value="ECO:0007669"/>
    <property type="project" value="InterPro"/>
</dbReference>
<dbReference type="STRING" id="329726.AM1_1908"/>
<keyword evidence="3" id="KW-1185">Reference proteome</keyword>
<evidence type="ECO:0000313" key="3">
    <source>
        <dbReference type="Proteomes" id="UP000000268"/>
    </source>
</evidence>
<dbReference type="KEGG" id="amr:AM1_1908"/>
<dbReference type="EMBL" id="CP000828">
    <property type="protein sequence ID" value="ABW26926.1"/>
    <property type="molecule type" value="Genomic_DNA"/>
</dbReference>
<dbReference type="SUPFAM" id="SSF53335">
    <property type="entry name" value="S-adenosyl-L-methionine-dependent methyltransferases"/>
    <property type="match status" value="1"/>
</dbReference>
<reference evidence="2 3" key="1">
    <citation type="journal article" date="2008" name="Proc. Natl. Acad. Sci. U.S.A.">
        <title>Niche adaptation and genome expansion in the chlorophyll d-producing cyanobacterium Acaryochloris marina.</title>
        <authorList>
            <person name="Swingley W.D."/>
            <person name="Chen M."/>
            <person name="Cheung P.C."/>
            <person name="Conrad A.L."/>
            <person name="Dejesa L.C."/>
            <person name="Hao J."/>
            <person name="Honchak B.M."/>
            <person name="Karbach L.E."/>
            <person name="Kurdoglu A."/>
            <person name="Lahiri S."/>
            <person name="Mastrian S.D."/>
            <person name="Miyashita H."/>
            <person name="Page L."/>
            <person name="Ramakrishna P."/>
            <person name="Satoh S."/>
            <person name="Sattley W.M."/>
            <person name="Shimada Y."/>
            <person name="Taylor H.L."/>
            <person name="Tomo T."/>
            <person name="Tsuchiya T."/>
            <person name="Wang Z.T."/>
            <person name="Raymond J."/>
            <person name="Mimuro M."/>
            <person name="Blankenship R.E."/>
            <person name="Touchman J.W."/>
        </authorList>
    </citation>
    <scope>NUCLEOTIDE SEQUENCE [LARGE SCALE GENOMIC DNA]</scope>
    <source>
        <strain evidence="3">MBIC 11017</strain>
    </source>
</reference>